<gene>
    <name evidence="3" type="ordered locus">Bcav_2975</name>
</gene>
<protein>
    <submittedName>
        <fullName evidence="3">Dihydrodipicolinate synthetase</fullName>
    </submittedName>
</protein>
<evidence type="ECO:0000256" key="1">
    <source>
        <dbReference type="ARBA" id="ARBA00007592"/>
    </source>
</evidence>
<dbReference type="AlphaFoldDB" id="C5BZP0"/>
<dbReference type="Pfam" id="PF00701">
    <property type="entry name" value="DHDPS"/>
    <property type="match status" value="1"/>
</dbReference>
<dbReference type="InterPro" id="IPR002220">
    <property type="entry name" value="DapA-like"/>
</dbReference>
<dbReference type="STRING" id="471853.Bcav_2975"/>
<dbReference type="GO" id="GO:0005829">
    <property type="term" value="C:cytosol"/>
    <property type="evidence" value="ECO:0007669"/>
    <property type="project" value="TreeGrafter"/>
</dbReference>
<dbReference type="HOGENOM" id="CLU_049343_4_0_11"/>
<dbReference type="CDD" id="cd00408">
    <property type="entry name" value="DHDPS-like"/>
    <property type="match status" value="1"/>
</dbReference>
<dbReference type="PANTHER" id="PTHR12128">
    <property type="entry name" value="DIHYDRODIPICOLINATE SYNTHASE"/>
    <property type="match status" value="1"/>
</dbReference>
<proteinExistence type="inferred from homology"/>
<comment type="similarity">
    <text evidence="1">Belongs to the DapA family.</text>
</comment>
<evidence type="ECO:0000256" key="2">
    <source>
        <dbReference type="ARBA" id="ARBA00023239"/>
    </source>
</evidence>
<dbReference type="eggNOG" id="COG0329">
    <property type="taxonomic scope" value="Bacteria"/>
</dbReference>
<dbReference type="InterPro" id="IPR013785">
    <property type="entry name" value="Aldolase_TIM"/>
</dbReference>
<dbReference type="GO" id="GO:0008840">
    <property type="term" value="F:4-hydroxy-tetrahydrodipicolinate synthase activity"/>
    <property type="evidence" value="ECO:0007669"/>
    <property type="project" value="TreeGrafter"/>
</dbReference>
<accession>C5BZP0</accession>
<dbReference type="Gene3D" id="3.20.20.70">
    <property type="entry name" value="Aldolase class I"/>
    <property type="match status" value="1"/>
</dbReference>
<dbReference type="Proteomes" id="UP000007962">
    <property type="component" value="Chromosome"/>
</dbReference>
<dbReference type="SMART" id="SM01130">
    <property type="entry name" value="DHDPS"/>
    <property type="match status" value="1"/>
</dbReference>
<evidence type="ECO:0000313" key="4">
    <source>
        <dbReference type="Proteomes" id="UP000007962"/>
    </source>
</evidence>
<reference evidence="3 4" key="1">
    <citation type="journal article" date="2009" name="Stand. Genomic Sci.">
        <title>Complete genome sequence of Beutenbergia cavernae type strain (HKI 0122).</title>
        <authorList>
            <person name="Land M."/>
            <person name="Pukall R."/>
            <person name="Abt B."/>
            <person name="Goker M."/>
            <person name="Rohde M."/>
            <person name="Glavina Del Rio T."/>
            <person name="Tice H."/>
            <person name="Copeland A."/>
            <person name="Cheng J.F."/>
            <person name="Lucas S."/>
            <person name="Chen F."/>
            <person name="Nolan M."/>
            <person name="Bruce D."/>
            <person name="Goodwin L."/>
            <person name="Pitluck S."/>
            <person name="Ivanova N."/>
            <person name="Mavromatis K."/>
            <person name="Ovchinnikova G."/>
            <person name="Pati A."/>
            <person name="Chen A."/>
            <person name="Palaniappan K."/>
            <person name="Hauser L."/>
            <person name="Chang Y.J."/>
            <person name="Jefferies C.C."/>
            <person name="Saunders E."/>
            <person name="Brettin T."/>
            <person name="Detter J.C."/>
            <person name="Han C."/>
            <person name="Chain P."/>
            <person name="Bristow J."/>
            <person name="Eisen J.A."/>
            <person name="Markowitz V."/>
            <person name="Hugenholtz P."/>
            <person name="Kyrpides N.C."/>
            <person name="Klenk H.P."/>
            <person name="Lapidus A."/>
        </authorList>
    </citation>
    <scope>NUCLEOTIDE SEQUENCE [LARGE SCALE GENOMIC DNA]</scope>
    <source>
        <strain evidence="4">ATCC BAA-8 / DSM 12333 / NBRC 16432</strain>
    </source>
</reference>
<name>C5BZP0_BEUC1</name>
<dbReference type="SUPFAM" id="SSF51569">
    <property type="entry name" value="Aldolase"/>
    <property type="match status" value="1"/>
</dbReference>
<organism evidence="3 4">
    <name type="scientific">Beutenbergia cavernae (strain ATCC BAA-8 / DSM 12333 / CCUG 43141 / JCM 11478 / NBRC 16432 / NCIMB 13614 / HKI 0122)</name>
    <dbReference type="NCBI Taxonomy" id="471853"/>
    <lineage>
        <taxon>Bacteria</taxon>
        <taxon>Bacillati</taxon>
        <taxon>Actinomycetota</taxon>
        <taxon>Actinomycetes</taxon>
        <taxon>Micrococcales</taxon>
        <taxon>Beutenbergiaceae</taxon>
        <taxon>Beutenbergia</taxon>
    </lineage>
</organism>
<evidence type="ECO:0000313" key="3">
    <source>
        <dbReference type="EMBL" id="ACQ81220.1"/>
    </source>
</evidence>
<sequence length="310" mass="33023">MLPVLSLPLDEEWQIDSLALRREIDWLLELGCDGVVIGMVSEILRLDLAERERFAELVVSEVGGRGATVIAVSAESTPGATRLATHAARIGATAVMANAPITSLADPASLESHFVAIAEASGALPVVVQDASGYVGRPLSMRLMLRLLDEFGPDKAQFKPEAIPLGPRVSELIETSGGRARVFEGSGGLALVESARRGAVGTMPGSDVAWAIVAMWRALRAGDLVRADEVGAGVAALLSHVSALDRYIAVEKHLLVEQGVFTSARRFGPGMAGLDPITKEETVRLMQRLQRIVGRTDQWKPAADVEGVHR</sequence>
<keyword evidence="4" id="KW-1185">Reference proteome</keyword>
<dbReference type="EMBL" id="CP001618">
    <property type="protein sequence ID" value="ACQ81220.1"/>
    <property type="molecule type" value="Genomic_DNA"/>
</dbReference>
<keyword evidence="2" id="KW-0456">Lyase</keyword>
<dbReference type="KEGG" id="bcv:Bcav_2975"/>
<dbReference type="PANTHER" id="PTHR12128:SF66">
    <property type="entry name" value="4-HYDROXY-2-OXOGLUTARATE ALDOLASE, MITOCHONDRIAL"/>
    <property type="match status" value="1"/>
</dbReference>